<dbReference type="Proteomes" id="UP000799437">
    <property type="component" value="Unassembled WGS sequence"/>
</dbReference>
<sequence length="191" mass="20474">MASKQTFSTHDLRSAATENQRSTLDQKRKWAHGSAFGPGRLTTDVAHARPARPDNREPSGVRRDGIAVATFKARSREGRKADINEYYDSGDSSAPEEVDEASAAPEPDAEVAYSFDAASGPSHGSQILSAALAKAVERYEVVATDKLVREEYEVLGSDGEPVVKAKGKGKAMKPPQSAPEAAADEDDFELI</sequence>
<protein>
    <submittedName>
        <fullName evidence="2">Uncharacterized protein</fullName>
    </submittedName>
</protein>
<feature type="region of interest" description="Disordered" evidence="1">
    <location>
        <begin position="160"/>
        <end position="191"/>
    </location>
</feature>
<dbReference type="RefSeq" id="XP_033603754.1">
    <property type="nucleotide sequence ID" value="XM_033740247.1"/>
</dbReference>
<organism evidence="2 3">
    <name type="scientific">Pseudovirgaria hyperparasitica</name>
    <dbReference type="NCBI Taxonomy" id="470096"/>
    <lineage>
        <taxon>Eukaryota</taxon>
        <taxon>Fungi</taxon>
        <taxon>Dikarya</taxon>
        <taxon>Ascomycota</taxon>
        <taxon>Pezizomycotina</taxon>
        <taxon>Dothideomycetes</taxon>
        <taxon>Dothideomycetes incertae sedis</taxon>
        <taxon>Acrospermales</taxon>
        <taxon>Acrospermaceae</taxon>
        <taxon>Pseudovirgaria</taxon>
    </lineage>
</organism>
<dbReference type="AlphaFoldDB" id="A0A6A6WF03"/>
<keyword evidence="3" id="KW-1185">Reference proteome</keyword>
<name>A0A6A6WF03_9PEZI</name>
<feature type="compositionally biased region" description="Basic and acidic residues" evidence="1">
    <location>
        <begin position="51"/>
        <end position="65"/>
    </location>
</feature>
<reference evidence="2" key="1">
    <citation type="journal article" date="2020" name="Stud. Mycol.">
        <title>101 Dothideomycetes genomes: a test case for predicting lifestyles and emergence of pathogens.</title>
        <authorList>
            <person name="Haridas S."/>
            <person name="Albert R."/>
            <person name="Binder M."/>
            <person name="Bloem J."/>
            <person name="Labutti K."/>
            <person name="Salamov A."/>
            <person name="Andreopoulos B."/>
            <person name="Baker S."/>
            <person name="Barry K."/>
            <person name="Bills G."/>
            <person name="Bluhm B."/>
            <person name="Cannon C."/>
            <person name="Castanera R."/>
            <person name="Culley D."/>
            <person name="Daum C."/>
            <person name="Ezra D."/>
            <person name="Gonzalez J."/>
            <person name="Henrissat B."/>
            <person name="Kuo A."/>
            <person name="Liang C."/>
            <person name="Lipzen A."/>
            <person name="Lutzoni F."/>
            <person name="Magnuson J."/>
            <person name="Mondo S."/>
            <person name="Nolan M."/>
            <person name="Ohm R."/>
            <person name="Pangilinan J."/>
            <person name="Park H.-J."/>
            <person name="Ramirez L."/>
            <person name="Alfaro M."/>
            <person name="Sun H."/>
            <person name="Tritt A."/>
            <person name="Yoshinaga Y."/>
            <person name="Zwiers L.-H."/>
            <person name="Turgeon B."/>
            <person name="Goodwin S."/>
            <person name="Spatafora J."/>
            <person name="Crous P."/>
            <person name="Grigoriev I."/>
        </authorList>
    </citation>
    <scope>NUCLEOTIDE SEQUENCE</scope>
    <source>
        <strain evidence="2">CBS 121739</strain>
    </source>
</reference>
<evidence type="ECO:0000256" key="1">
    <source>
        <dbReference type="SAM" id="MobiDB-lite"/>
    </source>
</evidence>
<evidence type="ECO:0000313" key="3">
    <source>
        <dbReference type="Proteomes" id="UP000799437"/>
    </source>
</evidence>
<feature type="compositionally biased region" description="Basic and acidic residues" evidence="1">
    <location>
        <begin position="74"/>
        <end position="83"/>
    </location>
</feature>
<dbReference type="EMBL" id="ML996567">
    <property type="protein sequence ID" value="KAF2761303.1"/>
    <property type="molecule type" value="Genomic_DNA"/>
</dbReference>
<dbReference type="GeneID" id="54481301"/>
<evidence type="ECO:0000313" key="2">
    <source>
        <dbReference type="EMBL" id="KAF2761303.1"/>
    </source>
</evidence>
<gene>
    <name evidence="2" type="ORF">EJ05DRAFT_258931</name>
</gene>
<accession>A0A6A6WF03</accession>
<feature type="compositionally biased region" description="Acidic residues" evidence="1">
    <location>
        <begin position="182"/>
        <end position="191"/>
    </location>
</feature>
<feature type="region of interest" description="Disordered" evidence="1">
    <location>
        <begin position="1"/>
        <end position="108"/>
    </location>
</feature>
<proteinExistence type="predicted"/>
<dbReference type="OrthoDB" id="5153521at2759"/>